<dbReference type="ESTHER" id="rhort-q2rux1">
    <property type="family name" value="6_AlphaBeta_hydrolase"/>
</dbReference>
<accession>Q2RUX1</accession>
<keyword evidence="3" id="KW-1185">Reference proteome</keyword>
<dbReference type="Proteomes" id="UP000001929">
    <property type="component" value="Chromosome"/>
</dbReference>
<evidence type="ECO:0000259" key="1">
    <source>
        <dbReference type="Pfam" id="PF12697"/>
    </source>
</evidence>
<dbReference type="Pfam" id="PF12697">
    <property type="entry name" value="Abhydrolase_6"/>
    <property type="match status" value="1"/>
</dbReference>
<evidence type="ECO:0000313" key="2">
    <source>
        <dbReference type="EMBL" id="ABC22074.1"/>
    </source>
</evidence>
<dbReference type="InterPro" id="IPR050266">
    <property type="entry name" value="AB_hydrolase_sf"/>
</dbReference>
<name>Q2RUX1_RHORT</name>
<evidence type="ECO:0000313" key="3">
    <source>
        <dbReference type="Proteomes" id="UP000001929"/>
    </source>
</evidence>
<dbReference type="PANTHER" id="PTHR43798:SF5">
    <property type="entry name" value="MONOACYLGLYCEROL LIPASE ABHD6"/>
    <property type="match status" value="1"/>
</dbReference>
<dbReference type="SUPFAM" id="SSF53474">
    <property type="entry name" value="alpha/beta-Hydrolases"/>
    <property type="match status" value="1"/>
</dbReference>
<protein>
    <submittedName>
        <fullName evidence="2">Alpha/beta hydrolase fold</fullName>
    </submittedName>
</protein>
<feature type="domain" description="AB hydrolase-1" evidence="1">
    <location>
        <begin position="26"/>
        <end position="249"/>
    </location>
</feature>
<dbReference type="PATRIC" id="fig|269796.9.peg.1339"/>
<dbReference type="KEGG" id="rru:Rru_A1273"/>
<reference evidence="2 3" key="1">
    <citation type="journal article" date="2011" name="Stand. Genomic Sci.">
        <title>Complete genome sequence of Rhodospirillum rubrum type strain (S1).</title>
        <authorList>
            <person name="Munk A.C."/>
            <person name="Copeland A."/>
            <person name="Lucas S."/>
            <person name="Lapidus A."/>
            <person name="Del Rio T.G."/>
            <person name="Barry K."/>
            <person name="Detter J.C."/>
            <person name="Hammon N."/>
            <person name="Israni S."/>
            <person name="Pitluck S."/>
            <person name="Brettin T."/>
            <person name="Bruce D."/>
            <person name="Han C."/>
            <person name="Tapia R."/>
            <person name="Gilna P."/>
            <person name="Schmutz J."/>
            <person name="Larimer F."/>
            <person name="Land M."/>
            <person name="Kyrpides N.C."/>
            <person name="Mavromatis K."/>
            <person name="Richardson P."/>
            <person name="Rohde M."/>
            <person name="Goker M."/>
            <person name="Klenk H.P."/>
            <person name="Zhang Y."/>
            <person name="Roberts G.P."/>
            <person name="Reslewic S."/>
            <person name="Schwartz D.C."/>
        </authorList>
    </citation>
    <scope>NUCLEOTIDE SEQUENCE [LARGE SCALE GENOMIC DNA]</scope>
    <source>
        <strain evidence="3">ATCC 11170 / ATH 1.1.1 / DSM 467 / LMG 4362 / NCIMB 8255 / S1</strain>
    </source>
</reference>
<organism evidence="2 3">
    <name type="scientific">Rhodospirillum rubrum (strain ATCC 11170 / ATH 1.1.1 / DSM 467 / LMG 4362 / NCIMB 8255 / S1)</name>
    <dbReference type="NCBI Taxonomy" id="269796"/>
    <lineage>
        <taxon>Bacteria</taxon>
        <taxon>Pseudomonadati</taxon>
        <taxon>Pseudomonadota</taxon>
        <taxon>Alphaproteobacteria</taxon>
        <taxon>Rhodospirillales</taxon>
        <taxon>Rhodospirillaceae</taxon>
        <taxon>Rhodospirillum</taxon>
    </lineage>
</organism>
<sequence length="258" mass="27271">MRLTLENRLVFIETGTDGVDLSRPVVVLIHGAGMTHSAWDKQSAALAADGWAVIAPDLPGHGQSEGPPLTSVSDLSDWLLGVFDALGLYRAVVSGHSLGGLIALEFARHHCVRSAGLALIGTAAALPVHLDLLKAADHDLPRAATMISRWGYTAQADPTLVEARKSQWATTAPGLLHTDLMVCDGYGEGAAAAARIPCPALVVHGEQDRMVSLRGALMLVEILPHGHALLVTNAGHMVMDERPDAVLEALHRLRPFAA</sequence>
<dbReference type="PANTHER" id="PTHR43798">
    <property type="entry name" value="MONOACYLGLYCEROL LIPASE"/>
    <property type="match status" value="1"/>
</dbReference>
<dbReference type="GO" id="GO:0016020">
    <property type="term" value="C:membrane"/>
    <property type="evidence" value="ECO:0007669"/>
    <property type="project" value="TreeGrafter"/>
</dbReference>
<proteinExistence type="predicted"/>
<dbReference type="STRING" id="269796.Rru_A1273"/>
<dbReference type="EMBL" id="CP000230">
    <property type="protein sequence ID" value="ABC22074.1"/>
    <property type="molecule type" value="Genomic_DNA"/>
</dbReference>
<dbReference type="InterPro" id="IPR000073">
    <property type="entry name" value="AB_hydrolase_1"/>
</dbReference>
<dbReference type="HOGENOM" id="CLU_020336_50_2_5"/>
<dbReference type="GO" id="GO:0047372">
    <property type="term" value="F:monoacylglycerol lipase activity"/>
    <property type="evidence" value="ECO:0007669"/>
    <property type="project" value="TreeGrafter"/>
</dbReference>
<dbReference type="PhylomeDB" id="Q2RUX1"/>
<keyword evidence="2" id="KW-0378">Hydrolase</keyword>
<dbReference type="RefSeq" id="WP_011389028.1">
    <property type="nucleotide sequence ID" value="NC_007643.1"/>
</dbReference>
<dbReference type="GO" id="GO:0046464">
    <property type="term" value="P:acylglycerol catabolic process"/>
    <property type="evidence" value="ECO:0007669"/>
    <property type="project" value="TreeGrafter"/>
</dbReference>
<dbReference type="AlphaFoldDB" id="Q2RUX1"/>
<dbReference type="eggNOG" id="COG2267">
    <property type="taxonomic scope" value="Bacteria"/>
</dbReference>
<dbReference type="InterPro" id="IPR029058">
    <property type="entry name" value="AB_hydrolase_fold"/>
</dbReference>
<dbReference type="EnsemblBacteria" id="ABC22074">
    <property type="protein sequence ID" value="ABC22074"/>
    <property type="gene ID" value="Rru_A1273"/>
</dbReference>
<dbReference type="Gene3D" id="3.40.50.1820">
    <property type="entry name" value="alpha/beta hydrolase"/>
    <property type="match status" value="1"/>
</dbReference>
<gene>
    <name evidence="2" type="ordered locus">Rru_A1273</name>
</gene>
<dbReference type="PRINTS" id="PR00111">
    <property type="entry name" value="ABHYDROLASE"/>
</dbReference>